<evidence type="ECO:0000313" key="3">
    <source>
        <dbReference type="Proteomes" id="UP000698242"/>
    </source>
</evidence>
<dbReference type="RefSeq" id="WP_159963923.1">
    <property type="nucleotide sequence ID" value="NZ_APKE01000007.1"/>
</dbReference>
<evidence type="ECO:0000313" key="2">
    <source>
        <dbReference type="EMBL" id="KAF0677153.1"/>
    </source>
</evidence>
<reference evidence="2" key="1">
    <citation type="submission" date="2013-03" db="EMBL/GenBank/DDBJ databases">
        <title>Genome Sequence of the Profundibacterium mesophilum strain KAUST100406-0324T from Red Sea, a novel genus in the family Rhodobacteraceae.</title>
        <authorList>
            <person name="Essack M."/>
            <person name="Alam I."/>
            <person name="Lafi F."/>
            <person name="Alawi W."/>
            <person name="Kamanu F."/>
            <person name="Al-Suwailem A."/>
            <person name="Lee O.O."/>
            <person name="Xu Y."/>
            <person name="Bajic V."/>
            <person name="Qian P.-Y."/>
            <person name="Archer J."/>
        </authorList>
    </citation>
    <scope>NUCLEOTIDE SEQUENCE</scope>
    <source>
        <strain evidence="2">KAUST100406-0324</strain>
    </source>
</reference>
<accession>A0A921P0W2</accession>
<dbReference type="Proteomes" id="UP000698242">
    <property type="component" value="Unassembled WGS sequence"/>
</dbReference>
<name>A0A921P0W2_9RHOB</name>
<feature type="chain" id="PRO_5037483288" description="Curlin associated repeat-containing protein" evidence="1">
    <location>
        <begin position="23"/>
        <end position="500"/>
    </location>
</feature>
<proteinExistence type="predicted"/>
<gene>
    <name evidence="2" type="ORF">PMES_00469</name>
</gene>
<sequence length="500" mass="51468">MNSKTLLASAAVIAVMAGNVQANEIVIDQAGNAVADIEQTGTGNTAGSRTATANGTAAATQRHRITQGANSTLKLIQSGDGNTFGSRTDGSRGIQHNGRGLGVDQLDGTNSATVSQLSSGNDIFSLYQFGNNTATVTQSGASGTAENRANLIDDIYQRNAAGGTANSLAVTQTRTDIAYTTNFTNFNRIGFDGTTNQRNGITQNGAGNGMVITQTGNANYIQSARQVGDTNTSNISMTGNNNWVFDWAQQGTDNTMTLSVTGDDNRGGTGIGGGARHANDQLTSFRQIGDGNSATMMQNGDRNRIGLNQSGNGNTVGTIMVTGRENQLGIKQGGATNTVALGAITSDENTFGVRQVGDMNRAALASTGSGSSSILFEQLGNSNEMSVSLDGFGNGKNGAAMALTESSTLNRAMHLNYAGNLRIGGGGATLHQKGDGNSLDYNVDGNDNLYTMVQDGGSNEIEGSTNGNSNEIAVWQSGGSNLINFDQMGSSNALAIRQGS</sequence>
<dbReference type="EMBL" id="APKE01000007">
    <property type="protein sequence ID" value="KAF0677153.1"/>
    <property type="molecule type" value="Genomic_DNA"/>
</dbReference>
<dbReference type="OrthoDB" id="7825650at2"/>
<organism evidence="2 3">
    <name type="scientific">Profundibacterium mesophilum KAUST100406-0324</name>
    <dbReference type="NCBI Taxonomy" id="1037889"/>
    <lineage>
        <taxon>Bacteria</taxon>
        <taxon>Pseudomonadati</taxon>
        <taxon>Pseudomonadota</taxon>
        <taxon>Alphaproteobacteria</taxon>
        <taxon>Rhodobacterales</taxon>
        <taxon>Roseobacteraceae</taxon>
        <taxon>Profundibacterium</taxon>
    </lineage>
</organism>
<comment type="caution">
    <text evidence="2">The sequence shown here is derived from an EMBL/GenBank/DDBJ whole genome shotgun (WGS) entry which is preliminary data.</text>
</comment>
<evidence type="ECO:0000256" key="1">
    <source>
        <dbReference type="SAM" id="SignalP"/>
    </source>
</evidence>
<dbReference type="AlphaFoldDB" id="A0A921P0W2"/>
<feature type="signal peptide" evidence="1">
    <location>
        <begin position="1"/>
        <end position="22"/>
    </location>
</feature>
<evidence type="ECO:0008006" key="4">
    <source>
        <dbReference type="Google" id="ProtNLM"/>
    </source>
</evidence>
<keyword evidence="1" id="KW-0732">Signal</keyword>
<keyword evidence="3" id="KW-1185">Reference proteome</keyword>
<protein>
    <recommendedName>
        <fullName evidence="4">Curlin associated repeat-containing protein</fullName>
    </recommendedName>
</protein>